<sequence>MALTAQISSDQSKTCQQAQSPSASDHGRHVGVGGQIRGNAATADRPGVCVCVFISACLPVVMLLQAPELLDDAWALDQPTNSLELNWAPLALLFLDLFVSVVFCFVLVLYCWVARWGWFCGVVQERKAEVERTDNLRQTLTTAELVQRGLCLVKLTVASSYTGFGGKCHVDLELVGGGKNAADNLLPANKFRPGDIVTIEQNIKGSSGVNMSATSSMKQASAPAGSSDDGQQQQQRVSGVVYKTSDARVTVSLSEPLPDYLLDCVLRLDMGANDTTYKRCCNVISKLGLGAYSSLPCSHLVDVLFGQSKPLFTTEIAPSAISWLNPGLNDVQRSAVSFCLAASDVALIHGPPGTGKTTTIVELINQIVMRHGPEVKILACGPSNVSVDNIVERLVASNKTSVVRLGHPARMLPSVLAHSLESVMAASDAGKLVADIKREMDAATKKLARPIPRQERKELYNELKNLRKELKKRERDSVQQVLQSTQVTCCTLTGAMSKMIASSPINYDWVIIDEAPQSMEVHCWMAILKGKRLVLAGDHKQLPPTILSDAAEKKGLSLTLFDRLIKAYGDQVTRMLTVQYRMNAKIMQWSSNEMYGGKLTSAPSVQAHLLCELPRVKKTEETESALFFIDTTGCSLYETEAADDESKSNEGEADVVVQHVKRLLDAGVTERDMAVITPYNAQVGRLRSKLSVQYPQLEIGSVDGFQGREKEAVVISLVRSNDKREVGFLAEHRRLNVAITRARRHVCVIGDSDTVSNDKFLGRLVDWLCEHGELRSAEEYAS</sequence>
<dbReference type="InterPro" id="IPR041677">
    <property type="entry name" value="DNA2/NAM7_AAA_11"/>
</dbReference>
<keyword evidence="13" id="KW-0812">Transmembrane</keyword>
<dbReference type="PANTHER" id="PTHR43788:SF8">
    <property type="entry name" value="DNA-BINDING PROTEIN SMUBP-2"/>
    <property type="match status" value="1"/>
</dbReference>
<dbReference type="InParanoid" id="A0A0D2WUK4"/>
<evidence type="ECO:0000259" key="14">
    <source>
        <dbReference type="SMART" id="SM00382"/>
    </source>
</evidence>
<dbReference type="Pfam" id="PF21138">
    <property type="entry name" value="SMUBP-2_HCS1_1B"/>
    <property type="match status" value="1"/>
</dbReference>
<keyword evidence="8" id="KW-0347">Helicase</keyword>
<dbReference type="Pfam" id="PF13087">
    <property type="entry name" value="AAA_12"/>
    <property type="match status" value="1"/>
</dbReference>
<dbReference type="EMBL" id="KE346369">
    <property type="protein sequence ID" value="KJE95643.1"/>
    <property type="molecule type" value="Genomic_DNA"/>
</dbReference>
<evidence type="ECO:0000256" key="3">
    <source>
        <dbReference type="ARBA" id="ARBA00007913"/>
    </source>
</evidence>
<evidence type="ECO:0000313" key="15">
    <source>
        <dbReference type="EMBL" id="KJE95643.1"/>
    </source>
</evidence>
<accession>A0A0D2WUK4</accession>
<gene>
    <name evidence="15" type="ORF">CAOG_006072</name>
</gene>
<dbReference type="InterPro" id="IPR027417">
    <property type="entry name" value="P-loop_NTPase"/>
</dbReference>
<evidence type="ECO:0000256" key="9">
    <source>
        <dbReference type="ARBA" id="ARBA00022840"/>
    </source>
</evidence>
<dbReference type="CDD" id="cd18044">
    <property type="entry name" value="DEXXQc_SMUBP2"/>
    <property type="match status" value="1"/>
</dbReference>
<keyword evidence="10" id="KW-0539">Nucleus</keyword>
<keyword evidence="13" id="KW-1133">Transmembrane helix</keyword>
<keyword evidence="9" id="KW-0067">ATP-binding</keyword>
<feature type="coiled-coil region" evidence="11">
    <location>
        <begin position="453"/>
        <end position="480"/>
    </location>
</feature>
<dbReference type="InterPro" id="IPR004483">
    <property type="entry name" value="SMUBP-2/Hcs1-like"/>
</dbReference>
<comment type="similarity">
    <text evidence="3">Belongs to the DNA2/NAM7 helicase family.</text>
</comment>
<dbReference type="eggNOG" id="KOG1803">
    <property type="taxonomic scope" value="Eukaryota"/>
</dbReference>
<feature type="region of interest" description="Disordered" evidence="12">
    <location>
        <begin position="207"/>
        <end position="237"/>
    </location>
</feature>
<dbReference type="InterPro" id="IPR041679">
    <property type="entry name" value="DNA2/NAM7-like_C"/>
</dbReference>
<evidence type="ECO:0000256" key="10">
    <source>
        <dbReference type="ARBA" id="ARBA00023242"/>
    </source>
</evidence>
<feature type="region of interest" description="Disordered" evidence="12">
    <location>
        <begin position="1"/>
        <end position="29"/>
    </location>
</feature>
<keyword evidence="6" id="KW-0547">Nucleotide-binding</keyword>
<evidence type="ECO:0000256" key="7">
    <source>
        <dbReference type="ARBA" id="ARBA00022801"/>
    </source>
</evidence>
<dbReference type="InterPro" id="IPR048761">
    <property type="entry name" value="SMUBP-2_HCS1_1B"/>
</dbReference>
<dbReference type="GO" id="GO:0005737">
    <property type="term" value="C:cytoplasm"/>
    <property type="evidence" value="ECO:0007669"/>
    <property type="project" value="UniProtKB-SubCell"/>
</dbReference>
<dbReference type="SUPFAM" id="SSF52540">
    <property type="entry name" value="P-loop containing nucleoside triphosphate hydrolases"/>
    <property type="match status" value="1"/>
</dbReference>
<name>A0A0D2WUK4_CAPO3</name>
<evidence type="ECO:0000256" key="11">
    <source>
        <dbReference type="SAM" id="Coils"/>
    </source>
</evidence>
<dbReference type="CDD" id="cd18808">
    <property type="entry name" value="SF1_C_Upf1"/>
    <property type="match status" value="1"/>
</dbReference>
<dbReference type="OrthoDB" id="6513042at2759"/>
<evidence type="ECO:0000256" key="1">
    <source>
        <dbReference type="ARBA" id="ARBA00004123"/>
    </source>
</evidence>
<organism evidence="15 16">
    <name type="scientific">Capsaspora owczarzaki (strain ATCC 30864)</name>
    <dbReference type="NCBI Taxonomy" id="595528"/>
    <lineage>
        <taxon>Eukaryota</taxon>
        <taxon>Filasterea</taxon>
        <taxon>Capsaspora</taxon>
    </lineage>
</organism>
<dbReference type="NCBIfam" id="TIGR00376">
    <property type="entry name" value="IGHMBP2 family helicase"/>
    <property type="match status" value="1"/>
</dbReference>
<dbReference type="GO" id="GO:0003677">
    <property type="term" value="F:DNA binding"/>
    <property type="evidence" value="ECO:0007669"/>
    <property type="project" value="InterPro"/>
</dbReference>
<feature type="transmembrane region" description="Helical" evidence="13">
    <location>
        <begin position="87"/>
        <end position="113"/>
    </location>
</feature>
<dbReference type="SMART" id="SM00382">
    <property type="entry name" value="AAA"/>
    <property type="match status" value="1"/>
</dbReference>
<feature type="compositionally biased region" description="Polar residues" evidence="12">
    <location>
        <begin position="1"/>
        <end position="23"/>
    </location>
</feature>
<dbReference type="GO" id="GO:0043139">
    <property type="term" value="F:5'-3' DNA helicase activity"/>
    <property type="evidence" value="ECO:0007669"/>
    <property type="project" value="TreeGrafter"/>
</dbReference>
<evidence type="ECO:0000256" key="5">
    <source>
        <dbReference type="ARBA" id="ARBA00022490"/>
    </source>
</evidence>
<evidence type="ECO:0000256" key="2">
    <source>
        <dbReference type="ARBA" id="ARBA00004496"/>
    </source>
</evidence>
<evidence type="ECO:0000256" key="12">
    <source>
        <dbReference type="SAM" id="MobiDB-lite"/>
    </source>
</evidence>
<dbReference type="Gene3D" id="3.40.50.300">
    <property type="entry name" value="P-loop containing nucleotide triphosphate hydrolases"/>
    <property type="match status" value="2"/>
</dbReference>
<keyword evidence="16" id="KW-1185">Reference proteome</keyword>
<evidence type="ECO:0000256" key="8">
    <source>
        <dbReference type="ARBA" id="ARBA00022806"/>
    </source>
</evidence>
<dbReference type="PhylomeDB" id="A0A0D2WUK4"/>
<dbReference type="Pfam" id="PF13086">
    <property type="entry name" value="AAA_11"/>
    <property type="match status" value="1"/>
</dbReference>
<dbReference type="GO" id="GO:0016787">
    <property type="term" value="F:hydrolase activity"/>
    <property type="evidence" value="ECO:0007669"/>
    <property type="project" value="UniProtKB-KW"/>
</dbReference>
<dbReference type="GO" id="GO:0005634">
    <property type="term" value="C:nucleus"/>
    <property type="evidence" value="ECO:0007669"/>
    <property type="project" value="UniProtKB-SubCell"/>
</dbReference>
<dbReference type="InterPro" id="IPR003593">
    <property type="entry name" value="AAA+_ATPase"/>
</dbReference>
<protein>
    <recommendedName>
        <fullName evidence="4">DNA helicase</fullName>
        <ecNumber evidence="4">3.6.4.12</ecNumber>
    </recommendedName>
</protein>
<feature type="domain" description="AAA+ ATPase" evidence="14">
    <location>
        <begin position="342"/>
        <end position="453"/>
    </location>
</feature>
<dbReference type="AlphaFoldDB" id="A0A0D2WUK4"/>
<dbReference type="FunFam" id="3.40.50.300:FF:001146">
    <property type="entry name" value="DNA-binding protein SMUBP-2 isoform X1"/>
    <property type="match status" value="1"/>
</dbReference>
<keyword evidence="11" id="KW-0175">Coiled coil</keyword>
<dbReference type="FunCoup" id="A0A0D2WUK4">
    <property type="interactions" value="186"/>
</dbReference>
<dbReference type="GO" id="GO:0003723">
    <property type="term" value="F:RNA binding"/>
    <property type="evidence" value="ECO:0007669"/>
    <property type="project" value="InterPro"/>
</dbReference>
<evidence type="ECO:0000256" key="13">
    <source>
        <dbReference type="SAM" id="Phobius"/>
    </source>
</evidence>
<dbReference type="InterPro" id="IPR050534">
    <property type="entry name" value="Coronavir_polyprotein_1ab"/>
</dbReference>
<proteinExistence type="inferred from homology"/>
<evidence type="ECO:0000313" key="16">
    <source>
        <dbReference type="Proteomes" id="UP000008743"/>
    </source>
</evidence>
<dbReference type="STRING" id="595528.A0A0D2WUK4"/>
<dbReference type="InterPro" id="IPR047187">
    <property type="entry name" value="SF1_C_Upf1"/>
</dbReference>
<dbReference type="PANTHER" id="PTHR43788">
    <property type="entry name" value="DNA2/NAM7 HELICASE FAMILY MEMBER"/>
    <property type="match status" value="1"/>
</dbReference>
<keyword evidence="5" id="KW-0963">Cytoplasm</keyword>
<evidence type="ECO:0000256" key="4">
    <source>
        <dbReference type="ARBA" id="ARBA00012551"/>
    </source>
</evidence>
<keyword evidence="7" id="KW-0378">Hydrolase</keyword>
<reference evidence="16" key="1">
    <citation type="submission" date="2011-02" db="EMBL/GenBank/DDBJ databases">
        <title>The Genome Sequence of Capsaspora owczarzaki ATCC 30864.</title>
        <authorList>
            <person name="Russ C."/>
            <person name="Cuomo C."/>
            <person name="Burger G."/>
            <person name="Gray M.W."/>
            <person name="Holland P.W.H."/>
            <person name="King N."/>
            <person name="Lang F.B.F."/>
            <person name="Roger A.J."/>
            <person name="Ruiz-Trillo I."/>
            <person name="Young S.K."/>
            <person name="Zeng Q."/>
            <person name="Gargeya S."/>
            <person name="Alvarado L."/>
            <person name="Berlin A."/>
            <person name="Chapman S.B."/>
            <person name="Chen Z."/>
            <person name="Freedman E."/>
            <person name="Gellesch M."/>
            <person name="Goldberg J."/>
            <person name="Griggs A."/>
            <person name="Gujja S."/>
            <person name="Heilman E."/>
            <person name="Heiman D."/>
            <person name="Howarth C."/>
            <person name="Mehta T."/>
            <person name="Neiman D."/>
            <person name="Pearson M."/>
            <person name="Roberts A."/>
            <person name="Saif S."/>
            <person name="Shea T."/>
            <person name="Shenoy N."/>
            <person name="Sisk P."/>
            <person name="Stolte C."/>
            <person name="Sykes S."/>
            <person name="White J."/>
            <person name="Yandava C."/>
            <person name="Haas B."/>
            <person name="Nusbaum C."/>
            <person name="Birren B."/>
        </authorList>
    </citation>
    <scope>NUCLEOTIDE SEQUENCE</scope>
    <source>
        <strain evidence="16">ATCC 30864</strain>
    </source>
</reference>
<evidence type="ECO:0000256" key="6">
    <source>
        <dbReference type="ARBA" id="ARBA00022741"/>
    </source>
</evidence>
<comment type="subcellular location">
    <subcellularLocation>
        <location evidence="2">Cytoplasm</location>
    </subcellularLocation>
    <subcellularLocation>
        <location evidence="1">Nucleus</location>
    </subcellularLocation>
</comment>
<dbReference type="GO" id="GO:0005524">
    <property type="term" value="F:ATP binding"/>
    <property type="evidence" value="ECO:0007669"/>
    <property type="project" value="UniProtKB-KW"/>
</dbReference>
<feature type="compositionally biased region" description="Low complexity" evidence="12">
    <location>
        <begin position="225"/>
        <end position="237"/>
    </location>
</feature>
<dbReference type="EC" id="3.6.4.12" evidence="4"/>
<feature type="compositionally biased region" description="Polar residues" evidence="12">
    <location>
        <begin position="207"/>
        <end position="219"/>
    </location>
</feature>
<dbReference type="Proteomes" id="UP000008743">
    <property type="component" value="Unassembled WGS sequence"/>
</dbReference>
<dbReference type="Gene3D" id="2.40.30.270">
    <property type="match status" value="1"/>
</dbReference>
<keyword evidence="13" id="KW-0472">Membrane</keyword>